<proteinExistence type="inferred from homology"/>
<dbReference type="RefSeq" id="WP_093319585.1">
    <property type="nucleotide sequence ID" value="NZ_FOHV01000011.1"/>
</dbReference>
<organism evidence="5 6">
    <name type="scientific">Thorsellia anophelis DSM 18579</name>
    <dbReference type="NCBI Taxonomy" id="1123402"/>
    <lineage>
        <taxon>Bacteria</taxon>
        <taxon>Pseudomonadati</taxon>
        <taxon>Pseudomonadota</taxon>
        <taxon>Gammaproteobacteria</taxon>
        <taxon>Enterobacterales</taxon>
        <taxon>Thorselliaceae</taxon>
        <taxon>Thorsellia</taxon>
    </lineage>
</organism>
<feature type="domain" description="HipA-like C-terminal" evidence="4">
    <location>
        <begin position="182"/>
        <end position="392"/>
    </location>
</feature>
<protein>
    <submittedName>
        <fullName evidence="5">Serine/threonine-protein kinase HipA</fullName>
    </submittedName>
</protein>
<dbReference type="InterPro" id="IPR052028">
    <property type="entry name" value="HipA_Ser/Thr_kinase"/>
</dbReference>
<name>A0A1I0CLU5_9GAMM</name>
<dbReference type="PANTHER" id="PTHR37419">
    <property type="entry name" value="SERINE/THREONINE-PROTEIN KINASE TOXIN HIPA"/>
    <property type="match status" value="1"/>
</dbReference>
<evidence type="ECO:0000313" key="6">
    <source>
        <dbReference type="Proteomes" id="UP000242642"/>
    </source>
</evidence>
<keyword evidence="6" id="KW-1185">Reference proteome</keyword>
<dbReference type="GO" id="GO:0004674">
    <property type="term" value="F:protein serine/threonine kinase activity"/>
    <property type="evidence" value="ECO:0007669"/>
    <property type="project" value="TreeGrafter"/>
</dbReference>
<evidence type="ECO:0000256" key="2">
    <source>
        <dbReference type="ARBA" id="ARBA00022679"/>
    </source>
</evidence>
<dbReference type="Proteomes" id="UP000242642">
    <property type="component" value="Unassembled WGS sequence"/>
</dbReference>
<evidence type="ECO:0000256" key="1">
    <source>
        <dbReference type="ARBA" id="ARBA00010164"/>
    </source>
</evidence>
<dbReference type="STRING" id="1123402.SAMN02583745_01661"/>
<evidence type="ECO:0000313" key="5">
    <source>
        <dbReference type="EMBL" id="SET20178.1"/>
    </source>
</evidence>
<evidence type="ECO:0000256" key="3">
    <source>
        <dbReference type="ARBA" id="ARBA00022777"/>
    </source>
</evidence>
<dbReference type="InterPro" id="IPR012893">
    <property type="entry name" value="HipA-like_C"/>
</dbReference>
<dbReference type="OrthoDB" id="9805913at2"/>
<dbReference type="GO" id="GO:0005829">
    <property type="term" value="C:cytosol"/>
    <property type="evidence" value="ECO:0007669"/>
    <property type="project" value="TreeGrafter"/>
</dbReference>
<gene>
    <name evidence="5" type="ORF">SAMN02583745_01661</name>
</gene>
<dbReference type="Gene3D" id="1.10.1070.20">
    <property type="match status" value="1"/>
</dbReference>
<comment type="similarity">
    <text evidence="1">Belongs to the HipA Ser/Thr kinase family.</text>
</comment>
<dbReference type="Pfam" id="PF07804">
    <property type="entry name" value="HipA_C"/>
    <property type="match status" value="1"/>
</dbReference>
<evidence type="ECO:0000259" key="4">
    <source>
        <dbReference type="Pfam" id="PF07804"/>
    </source>
</evidence>
<dbReference type="AlphaFoldDB" id="A0A1I0CLU5"/>
<dbReference type="PANTHER" id="PTHR37419:SF8">
    <property type="entry name" value="TOXIN YJJJ"/>
    <property type="match status" value="1"/>
</dbReference>
<keyword evidence="3 5" id="KW-0418">Kinase</keyword>
<reference evidence="6" key="1">
    <citation type="submission" date="2016-10" db="EMBL/GenBank/DDBJ databases">
        <authorList>
            <person name="Varghese N."/>
            <person name="Submissions S."/>
        </authorList>
    </citation>
    <scope>NUCLEOTIDE SEQUENCE [LARGE SCALE GENOMIC DNA]</scope>
    <source>
        <strain evidence="6">DSM 18579</strain>
    </source>
</reference>
<accession>A0A1I0CLU5</accession>
<sequence length="416" mass="47985">MSSQIIEVYADWIVNSPPILIGELKYSHSNRGGIFSFRYDSEFLKSPHCLQIDPMLDLYAGDLYNDSTDRNFRVFLDSCPDRWGRILMQRRAAIEYKSGRRQTSILTELDYLLGVHDSYRMGGIRFKLKQGDSFLDNSTDFSAPPIASLRELEYAALQLEADSNIDRPEYYQWLSMLISPGSSLGGARPKACVRDTDNHLWIAKFPNLNDTVDMGAWEMLAYQLAIMAKIEMYPSRLQKLSSIHHTFLTKRFDRIGSNRIHFSSAMTQLKYYDGNHSHKASYLEIAEFLTRYGTRTSEDLSQLWRRVVFNIAISNTDDHLRNHGFLLNNKGWKLSPAFDLNPSIEKQGLHLNVTDNDNSLDYDLAFDTIDFYHLSLAEANKIYDEVLESVKNWQKIANQIGISRAEQLIKQEAFRI</sequence>
<dbReference type="EMBL" id="FOHV01000011">
    <property type="protein sequence ID" value="SET20178.1"/>
    <property type="molecule type" value="Genomic_DNA"/>
</dbReference>
<keyword evidence="2" id="KW-0808">Transferase</keyword>